<feature type="transmembrane region" description="Helical" evidence="5">
    <location>
        <begin position="170"/>
        <end position="192"/>
    </location>
</feature>
<dbReference type="CDD" id="cd16914">
    <property type="entry name" value="EcfT"/>
    <property type="match status" value="1"/>
</dbReference>
<dbReference type="EMBL" id="CP002818">
    <property type="protein sequence ID" value="AGE73996.1"/>
    <property type="molecule type" value="Genomic_DNA"/>
</dbReference>
<feature type="transmembrane region" description="Helical" evidence="5">
    <location>
        <begin position="69"/>
        <end position="96"/>
    </location>
</feature>
<feature type="transmembrane region" description="Helical" evidence="5">
    <location>
        <begin position="22"/>
        <end position="48"/>
    </location>
</feature>
<dbReference type="PANTHER" id="PTHR33514">
    <property type="entry name" value="PROTEIN ABCI12, CHLOROPLASTIC"/>
    <property type="match status" value="1"/>
</dbReference>
<sequence length="333" mass="37450">MVIYLSMVNWAPPVPSVADQVISWLVFFFGLIGPIVIILGLIGIRGFMEITRFEKGESVLYKISPLTKLILVISTTIAVSLTIWWFGAILALIYLLLFSTLNNPGKKILYAGFLTFSTSLGVVSSFSFYTPYYILTQAIGTDTLHVIWYWPSYFVYMGYQPGLTLEALYYGFQVAFRFIAPMLSGLLLIITTTPSDVLRYLEKVKFPLVFIFALTVAMRSIPRIFDTLDTIVKLQMMRGLGYGKPKALRPFYLLLGGLYGIVPTLIFLMRQAKYTAIAADTRGFNAMPKRTYMKPIVFTQLDYIAIGLTVLLYIITAILLIIGLGRGIPYIGF</sequence>
<dbReference type="PATRIC" id="fig|1028567.7.peg.1745"/>
<feature type="transmembrane region" description="Helical" evidence="5">
    <location>
        <begin position="108"/>
        <end position="126"/>
    </location>
</feature>
<evidence type="ECO:0000256" key="3">
    <source>
        <dbReference type="ARBA" id="ARBA00022989"/>
    </source>
</evidence>
<dbReference type="Pfam" id="PF02361">
    <property type="entry name" value="CbiQ"/>
    <property type="match status" value="1"/>
</dbReference>
<accession>M1J420</accession>
<evidence type="ECO:0000313" key="7">
    <source>
        <dbReference type="Proteomes" id="UP000011280"/>
    </source>
</evidence>
<evidence type="ECO:0000256" key="4">
    <source>
        <dbReference type="ARBA" id="ARBA00023136"/>
    </source>
</evidence>
<gene>
    <name evidence="6" type="ORF">SacRon12I_08825</name>
</gene>
<reference evidence="6 7" key="1">
    <citation type="journal article" date="2012" name="ISME J.">
        <title>Genomic evidence of rapid, global-scale gene flow in a Sulfolobus species.</title>
        <authorList>
            <person name="Mao D."/>
            <person name="Grogan D."/>
        </authorList>
    </citation>
    <scope>NUCLEOTIDE SEQUENCE [LARGE SCALE GENOMIC DNA]</scope>
    <source>
        <strain evidence="6 7">Ron12/I</strain>
    </source>
</reference>
<evidence type="ECO:0000313" key="6">
    <source>
        <dbReference type="EMBL" id="AGE73996.1"/>
    </source>
</evidence>
<feature type="transmembrane region" description="Helical" evidence="5">
    <location>
        <begin position="133"/>
        <end position="150"/>
    </location>
</feature>
<evidence type="ECO:0000256" key="1">
    <source>
        <dbReference type="ARBA" id="ARBA00004141"/>
    </source>
</evidence>
<dbReference type="Proteomes" id="UP000011280">
    <property type="component" value="Chromosome"/>
</dbReference>
<keyword evidence="3 5" id="KW-1133">Transmembrane helix</keyword>
<evidence type="ECO:0008006" key="8">
    <source>
        <dbReference type="Google" id="ProtNLM"/>
    </source>
</evidence>
<dbReference type="HOGENOM" id="CLU_056469_2_0_2"/>
<evidence type="ECO:0000256" key="5">
    <source>
        <dbReference type="SAM" id="Phobius"/>
    </source>
</evidence>
<feature type="transmembrane region" description="Helical" evidence="5">
    <location>
        <begin position="251"/>
        <end position="269"/>
    </location>
</feature>
<dbReference type="RefSeq" id="WP_015385870.1">
    <property type="nucleotide sequence ID" value="NC_020247.1"/>
</dbReference>
<keyword evidence="2 5" id="KW-0812">Transmembrane</keyword>
<dbReference type="GeneID" id="14552303"/>
<dbReference type="AlphaFoldDB" id="M1J420"/>
<evidence type="ECO:0000256" key="2">
    <source>
        <dbReference type="ARBA" id="ARBA00022692"/>
    </source>
</evidence>
<dbReference type="PANTHER" id="PTHR33514:SF13">
    <property type="entry name" value="PROTEIN ABCI12, CHLOROPLASTIC"/>
    <property type="match status" value="1"/>
</dbReference>
<dbReference type="GO" id="GO:0005886">
    <property type="term" value="C:plasma membrane"/>
    <property type="evidence" value="ECO:0007669"/>
    <property type="project" value="TreeGrafter"/>
</dbReference>
<feature type="transmembrane region" description="Helical" evidence="5">
    <location>
        <begin position="303"/>
        <end position="324"/>
    </location>
</feature>
<name>M1J420_9CREN</name>
<dbReference type="KEGG" id="sacr:SacRon12I_08825"/>
<keyword evidence="4 5" id="KW-0472">Membrane</keyword>
<proteinExistence type="predicted"/>
<feature type="transmembrane region" description="Helical" evidence="5">
    <location>
        <begin position="204"/>
        <end position="221"/>
    </location>
</feature>
<protein>
    <recommendedName>
        <fullName evidence="8">Cobalt transport protein</fullName>
    </recommendedName>
</protein>
<dbReference type="InterPro" id="IPR003339">
    <property type="entry name" value="ABC/ECF_trnsptr_transmembrane"/>
</dbReference>
<comment type="subcellular location">
    <subcellularLocation>
        <location evidence="1">Membrane</location>
        <topology evidence="1">Multi-pass membrane protein</topology>
    </subcellularLocation>
</comment>
<organism evidence="7">
    <name type="scientific">Sulfolobus acidocaldarius Ron12/I</name>
    <dbReference type="NCBI Taxonomy" id="1028567"/>
    <lineage>
        <taxon>Archaea</taxon>
        <taxon>Thermoproteota</taxon>
        <taxon>Thermoprotei</taxon>
        <taxon>Sulfolobales</taxon>
        <taxon>Sulfolobaceae</taxon>
        <taxon>Sulfolobus</taxon>
    </lineage>
</organism>